<evidence type="ECO:0008006" key="7">
    <source>
        <dbReference type="Google" id="ProtNLM"/>
    </source>
</evidence>
<organism evidence="5 6">
    <name type="scientific">Halobacterium bonnevillei</name>
    <dbReference type="NCBI Taxonomy" id="2692200"/>
    <lineage>
        <taxon>Archaea</taxon>
        <taxon>Methanobacteriati</taxon>
        <taxon>Methanobacteriota</taxon>
        <taxon>Stenosarchaea group</taxon>
        <taxon>Halobacteria</taxon>
        <taxon>Halobacteriales</taxon>
        <taxon>Halobacteriaceae</taxon>
        <taxon>Halobacterium</taxon>
    </lineage>
</organism>
<keyword evidence="2" id="KW-0472">Membrane</keyword>
<dbReference type="SUPFAM" id="SSF46785">
    <property type="entry name" value="Winged helix' DNA-binding domain"/>
    <property type="match status" value="1"/>
</dbReference>
<dbReference type="OrthoDB" id="147932at2157"/>
<comment type="caution">
    <text evidence="5">The sequence shown here is derived from an EMBL/GenBank/DDBJ whole genome shotgun (WGS) entry which is preliminary data.</text>
</comment>
<protein>
    <recommendedName>
        <fullName evidence="7">Transmembrane glycoprotein / HTH domain protein</fullName>
    </recommendedName>
</protein>
<proteinExistence type="predicted"/>
<dbReference type="InterPro" id="IPR036390">
    <property type="entry name" value="WH_DNA-bd_sf"/>
</dbReference>
<name>A0A6B0SLF4_9EURY</name>
<dbReference type="InterPro" id="IPR055767">
    <property type="entry name" value="DUF7343"/>
</dbReference>
<feature type="domain" description="DUF7343" evidence="3">
    <location>
        <begin position="316"/>
        <end position="377"/>
    </location>
</feature>
<dbReference type="Pfam" id="PF24034">
    <property type="entry name" value="DUF7343"/>
    <property type="match status" value="1"/>
</dbReference>
<feature type="region of interest" description="Disordered" evidence="1">
    <location>
        <begin position="263"/>
        <end position="338"/>
    </location>
</feature>
<evidence type="ECO:0000313" key="5">
    <source>
        <dbReference type="EMBL" id="MXR20521.1"/>
    </source>
</evidence>
<dbReference type="RefSeq" id="WP_159526067.1">
    <property type="nucleotide sequence ID" value="NZ_WUUU01000047.1"/>
</dbReference>
<feature type="transmembrane region" description="Helical" evidence="2">
    <location>
        <begin position="225"/>
        <end position="247"/>
    </location>
</feature>
<feature type="compositionally biased region" description="Basic and acidic residues" evidence="1">
    <location>
        <begin position="319"/>
        <end position="338"/>
    </location>
</feature>
<keyword evidence="2" id="KW-0812">Transmembrane</keyword>
<evidence type="ECO:0000256" key="1">
    <source>
        <dbReference type="SAM" id="MobiDB-lite"/>
    </source>
</evidence>
<keyword evidence="2" id="KW-1133">Transmembrane helix</keyword>
<feature type="domain" description="DUF7345" evidence="4">
    <location>
        <begin position="47"/>
        <end position="177"/>
    </location>
</feature>
<dbReference type="Proteomes" id="UP000471521">
    <property type="component" value="Unassembled WGS sequence"/>
</dbReference>
<sequence>MRQVALLVVLVSVLSVPVAGAAGVAGPASQQGAQAEASVPEEGVDVTIQIQSDGAARWNISTKYALEDGNDTAAFEDLRAEFEAYQTDSEFSVDVFRAVVPEVSEHVGRDMEIRNAGRSSTVVDHGNNSTGVLSVEFTWANFTRVQNETLVVDSFSGTWFGDLKSGQTLTIRPPEGYDTTSVQPAASIQGGAYKWTGPEQFASGEPTAVFTGAAEPPNGPIGVSMMAVVAIGVLALLVGAILVLAYYRGGPVGRRDGIPSLSAWLGDSDEGEAATDGAPGGTEPTEEPDSGGDVGEAVTPGASADAGAGQDVDPELLSDEERVERLLHEHGGRMKQSKIVEETRWSTAKVSQLLSSMAEDDRVEKLRIGRENLISLPDEGLDRE</sequence>
<evidence type="ECO:0000259" key="3">
    <source>
        <dbReference type="Pfam" id="PF24034"/>
    </source>
</evidence>
<evidence type="ECO:0000256" key="2">
    <source>
        <dbReference type="SAM" id="Phobius"/>
    </source>
</evidence>
<dbReference type="AlphaFoldDB" id="A0A6B0SLF4"/>
<accession>A0A6B0SLF4</accession>
<evidence type="ECO:0000313" key="6">
    <source>
        <dbReference type="Proteomes" id="UP000471521"/>
    </source>
</evidence>
<gene>
    <name evidence="5" type="ORF">GRX66_07845</name>
</gene>
<dbReference type="InterPro" id="IPR055769">
    <property type="entry name" value="DUF7345"/>
</dbReference>
<dbReference type="EMBL" id="WUUU01000047">
    <property type="protein sequence ID" value="MXR20521.1"/>
    <property type="molecule type" value="Genomic_DNA"/>
</dbReference>
<keyword evidence="6" id="KW-1185">Reference proteome</keyword>
<evidence type="ECO:0000259" key="4">
    <source>
        <dbReference type="Pfam" id="PF24036"/>
    </source>
</evidence>
<reference evidence="5 6" key="1">
    <citation type="submission" date="2019-12" db="EMBL/GenBank/DDBJ databases">
        <title>Isolation and characterization of three novel carbon monoxide-oxidizing members of Halobacteria from salione crusts and soils.</title>
        <authorList>
            <person name="Myers M.R."/>
            <person name="King G.M."/>
        </authorList>
    </citation>
    <scope>NUCLEOTIDE SEQUENCE [LARGE SCALE GENOMIC DNA]</scope>
    <source>
        <strain evidence="5 6">PCN9</strain>
    </source>
</reference>
<dbReference type="Pfam" id="PF24036">
    <property type="entry name" value="DUF7345"/>
    <property type="match status" value="1"/>
</dbReference>